<protein>
    <submittedName>
        <fullName evidence="1">Uncharacterized protein</fullName>
    </submittedName>
</protein>
<dbReference type="AlphaFoldDB" id="A0A7S2DQG1"/>
<gene>
    <name evidence="1" type="ORF">DSPE1174_LOCUS24437</name>
</gene>
<sequence>MARNKNKKTVYRKNWAHQRKRKIDREEEVQWANSAKRKAADATDAVAKSIEAALPLSPSAVATDALEAGALLEQKGLLKDAMKRYTSAIKMLMPHLSETGVGEHVETLMAQAEDTKAGLSARKAKSKIQRKLNCASV</sequence>
<organism evidence="1">
    <name type="scientific">Octactis speculum</name>
    <dbReference type="NCBI Taxonomy" id="3111310"/>
    <lineage>
        <taxon>Eukaryota</taxon>
        <taxon>Sar</taxon>
        <taxon>Stramenopiles</taxon>
        <taxon>Ochrophyta</taxon>
        <taxon>Dictyochophyceae</taxon>
        <taxon>Dictyochales</taxon>
        <taxon>Dictyochaceae</taxon>
        <taxon>Octactis</taxon>
    </lineage>
</organism>
<proteinExistence type="predicted"/>
<name>A0A7S2DQG1_9STRA</name>
<evidence type="ECO:0000313" key="1">
    <source>
        <dbReference type="EMBL" id="CAD9460783.1"/>
    </source>
</evidence>
<reference evidence="1" key="1">
    <citation type="submission" date="2021-01" db="EMBL/GenBank/DDBJ databases">
        <authorList>
            <person name="Corre E."/>
            <person name="Pelletier E."/>
            <person name="Niang G."/>
            <person name="Scheremetjew M."/>
            <person name="Finn R."/>
            <person name="Kale V."/>
            <person name="Holt S."/>
            <person name="Cochrane G."/>
            <person name="Meng A."/>
            <person name="Brown T."/>
            <person name="Cohen L."/>
        </authorList>
    </citation>
    <scope>NUCLEOTIDE SEQUENCE</scope>
    <source>
        <strain evidence="1">CCMP1381</strain>
    </source>
</reference>
<accession>A0A7S2DQG1</accession>
<dbReference type="EMBL" id="HBGS01047098">
    <property type="protein sequence ID" value="CAD9460783.1"/>
    <property type="molecule type" value="Transcribed_RNA"/>
</dbReference>